<dbReference type="EMBL" id="WSRR01000008">
    <property type="protein sequence ID" value="MVX60793.1"/>
    <property type="molecule type" value="Genomic_DNA"/>
</dbReference>
<dbReference type="RefSeq" id="WP_160345505.1">
    <property type="nucleotide sequence ID" value="NZ_WSRR01000008.1"/>
</dbReference>
<sequence length="91" mass="10457">MPREQRVKRALFYSIAALMLTVGIGAALVLTSQWHPKPPTPDVTALANQVRDRDLLTPQEKEWARESGVGSYWFDGMYYVDWGLPSIYWNE</sequence>
<keyword evidence="1" id="KW-1133">Transmembrane helix</keyword>
<proteinExistence type="predicted"/>
<dbReference type="Proteomes" id="UP000463388">
    <property type="component" value="Unassembled WGS sequence"/>
</dbReference>
<name>A0A6N8JLL0_9ACTN</name>
<organism evidence="2 3">
    <name type="scientific">Adlercreutzia mucosicola</name>
    <dbReference type="NCBI Taxonomy" id="580026"/>
    <lineage>
        <taxon>Bacteria</taxon>
        <taxon>Bacillati</taxon>
        <taxon>Actinomycetota</taxon>
        <taxon>Coriobacteriia</taxon>
        <taxon>Eggerthellales</taxon>
        <taxon>Eggerthellaceae</taxon>
        <taxon>Adlercreutzia</taxon>
    </lineage>
</organism>
<accession>A0A6N8JLL0</accession>
<keyword evidence="1" id="KW-0812">Transmembrane</keyword>
<dbReference type="AlphaFoldDB" id="A0A6N8JLL0"/>
<evidence type="ECO:0000313" key="3">
    <source>
        <dbReference type="Proteomes" id="UP000463388"/>
    </source>
</evidence>
<keyword evidence="3" id="KW-1185">Reference proteome</keyword>
<reference evidence="2 3" key="1">
    <citation type="submission" date="2019-12" db="EMBL/GenBank/DDBJ databases">
        <title>Microbes associate with the intestines of laboratory mice.</title>
        <authorList>
            <person name="Navarre W."/>
            <person name="Wong E."/>
        </authorList>
    </citation>
    <scope>NUCLEOTIDE SEQUENCE [LARGE SCALE GENOMIC DNA]</scope>
    <source>
        <strain evidence="2 3">NM66_B29</strain>
    </source>
</reference>
<evidence type="ECO:0000313" key="2">
    <source>
        <dbReference type="EMBL" id="MVX60793.1"/>
    </source>
</evidence>
<protein>
    <submittedName>
        <fullName evidence="2">Uncharacterized protein</fullName>
    </submittedName>
</protein>
<gene>
    <name evidence="2" type="ORF">GKZ27_04890</name>
</gene>
<evidence type="ECO:0000256" key="1">
    <source>
        <dbReference type="SAM" id="Phobius"/>
    </source>
</evidence>
<keyword evidence="1" id="KW-0472">Membrane</keyword>
<feature type="transmembrane region" description="Helical" evidence="1">
    <location>
        <begin position="12"/>
        <end position="34"/>
    </location>
</feature>
<comment type="caution">
    <text evidence="2">The sequence shown here is derived from an EMBL/GenBank/DDBJ whole genome shotgun (WGS) entry which is preliminary data.</text>
</comment>